<evidence type="ECO:0000313" key="2">
    <source>
        <dbReference type="EMBL" id="CCI48121.1"/>
    </source>
</evidence>
<protein>
    <submittedName>
        <fullName evidence="2">Uncharacterized protein</fullName>
    </submittedName>
</protein>
<accession>A0A024GNK3</accession>
<organism evidence="2 3">
    <name type="scientific">Albugo candida</name>
    <dbReference type="NCBI Taxonomy" id="65357"/>
    <lineage>
        <taxon>Eukaryota</taxon>
        <taxon>Sar</taxon>
        <taxon>Stramenopiles</taxon>
        <taxon>Oomycota</taxon>
        <taxon>Peronosporomycetes</taxon>
        <taxon>Albuginales</taxon>
        <taxon>Albuginaceae</taxon>
        <taxon>Albugo</taxon>
    </lineage>
</organism>
<comment type="caution">
    <text evidence="2">The sequence shown here is derived from an EMBL/GenBank/DDBJ whole genome shotgun (WGS) entry which is preliminary data.</text>
</comment>
<dbReference type="EMBL" id="CAIX01000205">
    <property type="protein sequence ID" value="CCI48121.1"/>
    <property type="molecule type" value="Genomic_DNA"/>
</dbReference>
<keyword evidence="3" id="KW-1185">Reference proteome</keyword>
<evidence type="ECO:0000256" key="1">
    <source>
        <dbReference type="SAM" id="Phobius"/>
    </source>
</evidence>
<dbReference type="InParanoid" id="A0A024GNK3"/>
<dbReference type="Proteomes" id="UP000053237">
    <property type="component" value="Unassembled WGS sequence"/>
</dbReference>
<feature type="transmembrane region" description="Helical" evidence="1">
    <location>
        <begin position="52"/>
        <end position="71"/>
    </location>
</feature>
<sequence length="170" mass="18732">MGNAQSTYPTNISIAILQSSSVFACIPTTFPCNAISFSNSCWTTGLTFSGNFLHTVYLLLHILVALGLYLIDGRVIRVATFTSETRILSIVSGSQITLSQSSSSANGCNRSTFFALYVVQNDILMRLQCQKTISHRSKIIYQFDCFDSKLALESVPIDAPSKLDIRESKR</sequence>
<name>A0A024GNK3_9STRA</name>
<reference evidence="2 3" key="1">
    <citation type="submission" date="2012-05" db="EMBL/GenBank/DDBJ databases">
        <title>Recombination and specialization in a pathogen metapopulation.</title>
        <authorList>
            <person name="Gardiner A."/>
            <person name="Kemen E."/>
            <person name="Schultz-Larsen T."/>
            <person name="MacLean D."/>
            <person name="Van Oosterhout C."/>
            <person name="Jones J.D.G."/>
        </authorList>
    </citation>
    <scope>NUCLEOTIDE SEQUENCE [LARGE SCALE GENOMIC DNA]</scope>
    <source>
        <strain evidence="2 3">Ac Nc2</strain>
    </source>
</reference>
<keyword evidence="1" id="KW-0472">Membrane</keyword>
<gene>
    <name evidence="2" type="ORF">BN9_091830</name>
</gene>
<keyword evidence="1" id="KW-0812">Transmembrane</keyword>
<proteinExistence type="predicted"/>
<keyword evidence="1" id="KW-1133">Transmembrane helix</keyword>
<dbReference type="AlphaFoldDB" id="A0A024GNK3"/>
<evidence type="ECO:0000313" key="3">
    <source>
        <dbReference type="Proteomes" id="UP000053237"/>
    </source>
</evidence>